<keyword evidence="7" id="KW-0998">Cell outer membrane</keyword>
<keyword evidence="5" id="KW-0812">Transmembrane</keyword>
<keyword evidence="3" id="KW-0813">Transport</keyword>
<evidence type="ECO:0000256" key="5">
    <source>
        <dbReference type="ARBA" id="ARBA00022692"/>
    </source>
</evidence>
<evidence type="ECO:0000256" key="7">
    <source>
        <dbReference type="ARBA" id="ARBA00023237"/>
    </source>
</evidence>
<evidence type="ECO:0000256" key="3">
    <source>
        <dbReference type="ARBA" id="ARBA00022448"/>
    </source>
</evidence>
<comment type="caution">
    <text evidence="9">The sequence shown here is derived from an EMBL/GenBank/DDBJ whole genome shotgun (WGS) entry which is preliminary data.</text>
</comment>
<organism evidence="9 10">
    <name type="scientific">Prosthecochloris ethylica</name>
    <dbReference type="NCBI Taxonomy" id="2743976"/>
    <lineage>
        <taxon>Bacteria</taxon>
        <taxon>Pseudomonadati</taxon>
        <taxon>Chlorobiota</taxon>
        <taxon>Chlorobiia</taxon>
        <taxon>Chlorobiales</taxon>
        <taxon>Chlorobiaceae</taxon>
        <taxon>Prosthecochloris</taxon>
    </lineage>
</organism>
<evidence type="ECO:0000313" key="9">
    <source>
        <dbReference type="EMBL" id="MBF0636666.1"/>
    </source>
</evidence>
<evidence type="ECO:0000256" key="8">
    <source>
        <dbReference type="SAM" id="SignalP"/>
    </source>
</evidence>
<feature type="signal peptide" evidence="8">
    <location>
        <begin position="1"/>
        <end position="31"/>
    </location>
</feature>
<proteinExistence type="inferred from homology"/>
<evidence type="ECO:0000256" key="4">
    <source>
        <dbReference type="ARBA" id="ARBA00022452"/>
    </source>
</evidence>
<evidence type="ECO:0000313" key="10">
    <source>
        <dbReference type="Proteomes" id="UP000619838"/>
    </source>
</evidence>
<dbReference type="InterPro" id="IPR051906">
    <property type="entry name" value="TolC-like"/>
</dbReference>
<accession>A0ABR9XRJ7</accession>
<dbReference type="InterPro" id="IPR003423">
    <property type="entry name" value="OMP_efflux"/>
</dbReference>
<comment type="similarity">
    <text evidence="2">Belongs to the outer membrane factor (OMF) (TC 1.B.17) family.</text>
</comment>
<gene>
    <name evidence="9" type="ORF">INT08_05680</name>
</gene>
<comment type="subcellular location">
    <subcellularLocation>
        <location evidence="1">Cell outer membrane</location>
    </subcellularLocation>
</comment>
<evidence type="ECO:0000256" key="6">
    <source>
        <dbReference type="ARBA" id="ARBA00023136"/>
    </source>
</evidence>
<protein>
    <submittedName>
        <fullName evidence="9">TolC family protein</fullName>
    </submittedName>
</protein>
<dbReference type="PANTHER" id="PTHR30026">
    <property type="entry name" value="OUTER MEMBRANE PROTEIN TOLC"/>
    <property type="match status" value="1"/>
</dbReference>
<keyword evidence="8" id="KW-0732">Signal</keyword>
<name>A0ABR9XRJ7_9CHLB</name>
<dbReference type="PANTHER" id="PTHR30026:SF20">
    <property type="entry name" value="OUTER MEMBRANE PROTEIN TOLC"/>
    <property type="match status" value="1"/>
</dbReference>
<dbReference type="Gene3D" id="1.20.1600.10">
    <property type="entry name" value="Outer membrane efflux proteins (OEP)"/>
    <property type="match status" value="1"/>
</dbReference>
<dbReference type="Pfam" id="PF02321">
    <property type="entry name" value="OEP"/>
    <property type="match status" value="1"/>
</dbReference>
<reference evidence="9 10" key="1">
    <citation type="journal article" date="2020" name="Microorganisms">
        <title>Simultaneous Genome Sequencing of Prosthecochloris ethylica and Desulfuromonas acetoxidans within a Syntrophic Mixture Reveals Unique Pili and Protein Interactions.</title>
        <authorList>
            <person name="Kyndt J.A."/>
            <person name="Van Beeumen J.J."/>
            <person name="Meyer T.E."/>
        </authorList>
    </citation>
    <scope>NUCLEOTIDE SEQUENCE [LARGE SCALE GENOMIC DNA]</scope>
    <source>
        <strain evidence="9 10">N3</strain>
    </source>
</reference>
<dbReference type="Proteomes" id="UP000619838">
    <property type="component" value="Unassembled WGS sequence"/>
</dbReference>
<keyword evidence="10" id="KW-1185">Reference proteome</keyword>
<dbReference type="SUPFAM" id="SSF56954">
    <property type="entry name" value="Outer membrane efflux proteins (OEP)"/>
    <property type="match status" value="1"/>
</dbReference>
<feature type="chain" id="PRO_5045169957" evidence="8">
    <location>
        <begin position="32"/>
        <end position="241"/>
    </location>
</feature>
<sequence>MREKAVHTNVRRAARILLLAGLMTGVHLCPAAGSGATAGEPATAALPPLERILEAALEHSPVLKMQDARIQVGRYRYETEQQRWFEYIRFNSNYGYAVETGETDPTEGYSLGVGIEFSIFDLLSRTNQQRFYQYELRESEYRKEVLAEELQKEIIALYNTIRAKKELLDIYSKARESTRLQEQMAEKEFTEGSIPISELARVTEIASKSAATFQETRYDYHESYTKLELMTGCELSGLLDQ</sequence>
<dbReference type="EMBL" id="JADGII010000007">
    <property type="protein sequence ID" value="MBF0636666.1"/>
    <property type="molecule type" value="Genomic_DNA"/>
</dbReference>
<keyword evidence="6" id="KW-0472">Membrane</keyword>
<evidence type="ECO:0000256" key="2">
    <source>
        <dbReference type="ARBA" id="ARBA00007613"/>
    </source>
</evidence>
<dbReference type="RefSeq" id="WP_175187412.1">
    <property type="nucleotide sequence ID" value="NZ_JABVZQ010000008.1"/>
</dbReference>
<keyword evidence="4" id="KW-1134">Transmembrane beta strand</keyword>
<evidence type="ECO:0000256" key="1">
    <source>
        <dbReference type="ARBA" id="ARBA00004442"/>
    </source>
</evidence>